<dbReference type="AlphaFoldDB" id="A0A9P7N539"/>
<evidence type="ECO:0000313" key="1">
    <source>
        <dbReference type="EMBL" id="KAG5992459.1"/>
    </source>
</evidence>
<keyword evidence="2" id="KW-1185">Reference proteome</keyword>
<feature type="non-terminal residue" evidence="1">
    <location>
        <position position="77"/>
    </location>
</feature>
<proteinExistence type="predicted"/>
<sequence length="77" mass="8429">MDSVLPDMRFDDGDAAAVPTVRVFIAGGSYAGLSTAANLLDLGRGLTPRMSEKKYEHHSDLGRVNWDMTIVDERDGF</sequence>
<evidence type="ECO:0000313" key="2">
    <source>
        <dbReference type="Proteomes" id="UP000748025"/>
    </source>
</evidence>
<protein>
    <submittedName>
        <fullName evidence="1">Uncharacterized protein</fullName>
    </submittedName>
</protein>
<dbReference type="EMBL" id="SRPW01002494">
    <property type="protein sequence ID" value="KAG5992459.1"/>
    <property type="molecule type" value="Genomic_DNA"/>
</dbReference>
<dbReference type="Proteomes" id="UP000748025">
    <property type="component" value="Unassembled WGS sequence"/>
</dbReference>
<dbReference type="OrthoDB" id="202203at2759"/>
<accession>A0A9P7N539</accession>
<name>A0A9P7N539_9HYPO</name>
<comment type="caution">
    <text evidence="1">The sequence shown here is derived from an EMBL/GenBank/DDBJ whole genome shotgun (WGS) entry which is preliminary data.</text>
</comment>
<organism evidence="1 2">
    <name type="scientific">Claviceps pusilla</name>
    <dbReference type="NCBI Taxonomy" id="123648"/>
    <lineage>
        <taxon>Eukaryota</taxon>
        <taxon>Fungi</taxon>
        <taxon>Dikarya</taxon>
        <taxon>Ascomycota</taxon>
        <taxon>Pezizomycotina</taxon>
        <taxon>Sordariomycetes</taxon>
        <taxon>Hypocreomycetidae</taxon>
        <taxon>Hypocreales</taxon>
        <taxon>Clavicipitaceae</taxon>
        <taxon>Claviceps</taxon>
    </lineage>
</organism>
<reference evidence="1" key="1">
    <citation type="journal article" date="2020" name="bioRxiv">
        <title>Whole genome comparisons of ergot fungi reveals the divergence and evolution of species within the genus Claviceps are the result of varying mechanisms driving genome evolution and host range expansion.</title>
        <authorList>
            <person name="Wyka S.A."/>
            <person name="Mondo S.J."/>
            <person name="Liu M."/>
            <person name="Dettman J."/>
            <person name="Nalam V."/>
            <person name="Broders K.D."/>
        </authorList>
    </citation>
    <scope>NUCLEOTIDE SEQUENCE</scope>
    <source>
        <strain evidence="1">CCC 602</strain>
    </source>
</reference>
<gene>
    <name evidence="1" type="ORF">E4U43_003761</name>
</gene>